<dbReference type="Proteomes" id="UP000182235">
    <property type="component" value="Unassembled WGS sequence"/>
</dbReference>
<dbReference type="EMBL" id="LGRN01000019">
    <property type="protein sequence ID" value="OJD19044.1"/>
    <property type="molecule type" value="Genomic_DNA"/>
</dbReference>
<protein>
    <submittedName>
        <fullName evidence="2">Uncharacterized protein</fullName>
    </submittedName>
</protein>
<gene>
    <name evidence="2" type="ORF">AJ78_00995</name>
</gene>
<evidence type="ECO:0000256" key="1">
    <source>
        <dbReference type="SAM" id="MobiDB-lite"/>
    </source>
</evidence>
<dbReference type="OrthoDB" id="5586401at2759"/>
<sequence length="97" mass="10429">MSKTENNPPVTQTVDDNEPDDWYAPSSLTSLLGLGNATSGLAGGLTLYAGTSGSSALDVQSIAPAYAHDITLYPIMEAFRECWKRHGNDHRTESKES</sequence>
<dbReference type="AlphaFoldDB" id="A0A1J9QT40"/>
<feature type="region of interest" description="Disordered" evidence="1">
    <location>
        <begin position="1"/>
        <end position="22"/>
    </location>
</feature>
<dbReference type="STRING" id="1447872.A0A1J9QT40"/>
<proteinExistence type="predicted"/>
<dbReference type="VEuPathDB" id="FungiDB:AJ78_00995"/>
<keyword evidence="3" id="KW-1185">Reference proteome</keyword>
<name>A0A1J9QT40_9EURO</name>
<accession>A0A1J9QT40</accession>
<reference evidence="2 3" key="1">
    <citation type="submission" date="2015-07" db="EMBL/GenBank/DDBJ databases">
        <title>Emmonsia species relationships and genome sequence.</title>
        <authorList>
            <consortium name="The Broad Institute Genomics Platform"/>
            <person name="Cuomo C.A."/>
            <person name="Munoz J.F."/>
            <person name="Imamovic A."/>
            <person name="Priest M.E."/>
            <person name="Young S."/>
            <person name="Clay O.K."/>
            <person name="McEwen J.G."/>
        </authorList>
    </citation>
    <scope>NUCLEOTIDE SEQUENCE [LARGE SCALE GENOMIC DNA]</scope>
    <source>
        <strain evidence="2 3">UAMH 9510</strain>
    </source>
</reference>
<organism evidence="2 3">
    <name type="scientific">Emergomyces pasteurianus Ep9510</name>
    <dbReference type="NCBI Taxonomy" id="1447872"/>
    <lineage>
        <taxon>Eukaryota</taxon>
        <taxon>Fungi</taxon>
        <taxon>Dikarya</taxon>
        <taxon>Ascomycota</taxon>
        <taxon>Pezizomycotina</taxon>
        <taxon>Eurotiomycetes</taxon>
        <taxon>Eurotiomycetidae</taxon>
        <taxon>Onygenales</taxon>
        <taxon>Ajellomycetaceae</taxon>
        <taxon>Emergomyces</taxon>
    </lineage>
</organism>
<feature type="compositionally biased region" description="Polar residues" evidence="1">
    <location>
        <begin position="1"/>
        <end position="14"/>
    </location>
</feature>
<evidence type="ECO:0000313" key="2">
    <source>
        <dbReference type="EMBL" id="OJD19044.1"/>
    </source>
</evidence>
<comment type="caution">
    <text evidence="2">The sequence shown here is derived from an EMBL/GenBank/DDBJ whole genome shotgun (WGS) entry which is preliminary data.</text>
</comment>
<evidence type="ECO:0000313" key="3">
    <source>
        <dbReference type="Proteomes" id="UP000182235"/>
    </source>
</evidence>